<sequence length="324" mass="35974">MFKYLTLALLVLIGPAAAQTRDPEAANIDARIQLAAANAQGDAISDAVLARATDMQRGYGAVDDIDPALLQDLQAAHGKLQARTEAMMRKEPVLLATFSGCFWRWEVPARCEGVREDLAELAGDNAYHHFVLMADAGRREDDAAFARHALNVAAATEYRPDFQQVFASLNHRYRQVPDMLWMHEENTYGAAASGVHAMALAAAVALPAYQQFMNACRDSEGERRELCLLVARRLAAESPVVMDRMIGFALLEKKGDARDQAQALEWKREVDWLTQGVVGYEEELSPEQFNTYFDLFSTQGEIAAMIYANQVRGRPVEPPADWQP</sequence>
<comment type="caution">
    <text evidence="2">The sequence shown here is derived from an EMBL/GenBank/DDBJ whole genome shotgun (WGS) entry which is preliminary data.</text>
</comment>
<reference evidence="3" key="1">
    <citation type="journal article" date="2019" name="Int. J. Syst. Evol. Microbiol.">
        <title>The Global Catalogue of Microorganisms (GCM) 10K type strain sequencing project: providing services to taxonomists for standard genome sequencing and annotation.</title>
        <authorList>
            <consortium name="The Broad Institute Genomics Platform"/>
            <consortium name="The Broad Institute Genome Sequencing Center for Infectious Disease"/>
            <person name="Wu L."/>
            <person name="Ma J."/>
        </authorList>
    </citation>
    <scope>NUCLEOTIDE SEQUENCE [LARGE SCALE GENOMIC DNA]</scope>
    <source>
        <strain evidence="3">CGMCC 1.15905</strain>
    </source>
</reference>
<dbReference type="Proteomes" id="UP000623419">
    <property type="component" value="Unassembled WGS sequence"/>
</dbReference>
<organism evidence="2 3">
    <name type="scientific">Arenimonas soli</name>
    <dbReference type="NCBI Taxonomy" id="2269504"/>
    <lineage>
        <taxon>Bacteria</taxon>
        <taxon>Pseudomonadati</taxon>
        <taxon>Pseudomonadota</taxon>
        <taxon>Gammaproteobacteria</taxon>
        <taxon>Lysobacterales</taxon>
        <taxon>Lysobacteraceae</taxon>
        <taxon>Arenimonas</taxon>
    </lineage>
</organism>
<evidence type="ECO:0008006" key="4">
    <source>
        <dbReference type="Google" id="ProtNLM"/>
    </source>
</evidence>
<keyword evidence="1" id="KW-0732">Signal</keyword>
<evidence type="ECO:0000313" key="2">
    <source>
        <dbReference type="EMBL" id="GGA80849.1"/>
    </source>
</evidence>
<feature type="signal peptide" evidence="1">
    <location>
        <begin position="1"/>
        <end position="18"/>
    </location>
</feature>
<evidence type="ECO:0000313" key="3">
    <source>
        <dbReference type="Proteomes" id="UP000623419"/>
    </source>
</evidence>
<protein>
    <recommendedName>
        <fullName evidence="4">DUF4034 domain-containing protein</fullName>
    </recommendedName>
</protein>
<accession>A0ABQ1HKY0</accession>
<name>A0ABQ1HKY0_9GAMM</name>
<feature type="chain" id="PRO_5045517066" description="DUF4034 domain-containing protein" evidence="1">
    <location>
        <begin position="19"/>
        <end position="324"/>
    </location>
</feature>
<evidence type="ECO:0000256" key="1">
    <source>
        <dbReference type="SAM" id="SignalP"/>
    </source>
</evidence>
<dbReference type="EMBL" id="BMKC01000002">
    <property type="protein sequence ID" value="GGA80849.1"/>
    <property type="molecule type" value="Genomic_DNA"/>
</dbReference>
<keyword evidence="3" id="KW-1185">Reference proteome</keyword>
<proteinExistence type="predicted"/>
<gene>
    <name evidence="2" type="ORF">GCM10011521_18950</name>
</gene>
<dbReference type="RefSeq" id="WP_188663519.1">
    <property type="nucleotide sequence ID" value="NZ_BMKC01000002.1"/>
</dbReference>